<feature type="transmembrane region" description="Helical" evidence="1">
    <location>
        <begin position="144"/>
        <end position="167"/>
    </location>
</feature>
<dbReference type="EMBL" id="CAMPGE010008779">
    <property type="protein sequence ID" value="CAI2367664.1"/>
    <property type="molecule type" value="Genomic_DNA"/>
</dbReference>
<evidence type="ECO:0000313" key="3">
    <source>
        <dbReference type="Proteomes" id="UP001295684"/>
    </source>
</evidence>
<proteinExistence type="predicted"/>
<feature type="transmembrane region" description="Helical" evidence="1">
    <location>
        <begin position="59"/>
        <end position="81"/>
    </location>
</feature>
<feature type="transmembrane region" description="Helical" evidence="1">
    <location>
        <begin position="217"/>
        <end position="240"/>
    </location>
</feature>
<feature type="transmembrane region" description="Helical" evidence="1">
    <location>
        <begin position="23"/>
        <end position="47"/>
    </location>
</feature>
<name>A0AAD1UF54_EUPCR</name>
<feature type="transmembrane region" description="Helical" evidence="1">
    <location>
        <begin position="101"/>
        <end position="123"/>
    </location>
</feature>
<dbReference type="AlphaFoldDB" id="A0AAD1UF54"/>
<keyword evidence="1" id="KW-0472">Membrane</keyword>
<protein>
    <submittedName>
        <fullName evidence="2">Uncharacterized protein</fullName>
    </submittedName>
</protein>
<keyword evidence="1" id="KW-0812">Transmembrane</keyword>
<keyword evidence="3" id="KW-1185">Reference proteome</keyword>
<dbReference type="Proteomes" id="UP001295684">
    <property type="component" value="Unassembled WGS sequence"/>
</dbReference>
<feature type="transmembrane region" description="Helical" evidence="1">
    <location>
        <begin position="260"/>
        <end position="284"/>
    </location>
</feature>
<evidence type="ECO:0000256" key="1">
    <source>
        <dbReference type="SAM" id="Phobius"/>
    </source>
</evidence>
<gene>
    <name evidence="2" type="ORF">ECRASSUSDP1_LOCUS8952</name>
</gene>
<accession>A0AAD1UF54</accession>
<reference evidence="2" key="1">
    <citation type="submission" date="2023-07" db="EMBL/GenBank/DDBJ databases">
        <authorList>
            <consortium name="AG Swart"/>
            <person name="Singh M."/>
            <person name="Singh A."/>
            <person name="Seah K."/>
            <person name="Emmerich C."/>
        </authorList>
    </citation>
    <scope>NUCLEOTIDE SEQUENCE</scope>
    <source>
        <strain evidence="2">DP1</strain>
    </source>
</reference>
<evidence type="ECO:0000313" key="2">
    <source>
        <dbReference type="EMBL" id="CAI2367664.1"/>
    </source>
</evidence>
<organism evidence="2 3">
    <name type="scientific">Euplotes crassus</name>
    <dbReference type="NCBI Taxonomy" id="5936"/>
    <lineage>
        <taxon>Eukaryota</taxon>
        <taxon>Sar</taxon>
        <taxon>Alveolata</taxon>
        <taxon>Ciliophora</taxon>
        <taxon>Intramacronucleata</taxon>
        <taxon>Spirotrichea</taxon>
        <taxon>Hypotrichia</taxon>
        <taxon>Euplotida</taxon>
        <taxon>Euplotidae</taxon>
        <taxon>Moneuplotes</taxon>
    </lineage>
</organism>
<sequence length="334" mass="39153">MEESIPFVSIILGLREEDRDNCVFYMIFVSLLLMLSLITVILTCWRTTKFILLFKSKKLLTTIFLLLLTLSAIARVSYFSTEIYWRHDQCSVFTSRCKEASVYWLSGTLFTTAMIVYLFNWIYQTLRMKKFITGVRQKQMKHHICFVSLLAIDLLAYAIFVTGVCVFRPSESIVSRLFLLFYGITFLLIALVFIFIGRKLYKEYKRFFEDKAKKIRFKVILSITIISVAFTVKGSVSFAYSWGNILYRYRAEWLKTNSFWYPFLIFLYFTITEIFPTIFLCMGVRSIAHQLHKKRHEDMDYSLSITSTTSGTLEESFKTASDISVIRDTTINDP</sequence>
<comment type="caution">
    <text evidence="2">The sequence shown here is derived from an EMBL/GenBank/DDBJ whole genome shotgun (WGS) entry which is preliminary data.</text>
</comment>
<keyword evidence="1" id="KW-1133">Transmembrane helix</keyword>
<feature type="transmembrane region" description="Helical" evidence="1">
    <location>
        <begin position="173"/>
        <end position="196"/>
    </location>
</feature>